<feature type="non-terminal residue" evidence="2">
    <location>
        <position position="1"/>
    </location>
</feature>
<organism evidence="2 3">
    <name type="scientific">Allacma fusca</name>
    <dbReference type="NCBI Taxonomy" id="39272"/>
    <lineage>
        <taxon>Eukaryota</taxon>
        <taxon>Metazoa</taxon>
        <taxon>Ecdysozoa</taxon>
        <taxon>Arthropoda</taxon>
        <taxon>Hexapoda</taxon>
        <taxon>Collembola</taxon>
        <taxon>Symphypleona</taxon>
        <taxon>Sminthuridae</taxon>
        <taxon>Allacma</taxon>
    </lineage>
</organism>
<feature type="region of interest" description="Disordered" evidence="1">
    <location>
        <begin position="1"/>
        <end position="23"/>
    </location>
</feature>
<keyword evidence="3" id="KW-1185">Reference proteome</keyword>
<dbReference type="AlphaFoldDB" id="A0A8J2NN12"/>
<evidence type="ECO:0000313" key="3">
    <source>
        <dbReference type="Proteomes" id="UP000708208"/>
    </source>
</evidence>
<evidence type="ECO:0000256" key="1">
    <source>
        <dbReference type="SAM" id="MobiDB-lite"/>
    </source>
</evidence>
<sequence length="23" mass="2346">MVLSSTSSSSSAPHHPSGYPQDS</sequence>
<proteinExistence type="predicted"/>
<dbReference type="Proteomes" id="UP000708208">
    <property type="component" value="Unassembled WGS sequence"/>
</dbReference>
<feature type="compositionally biased region" description="Low complexity" evidence="1">
    <location>
        <begin position="1"/>
        <end position="11"/>
    </location>
</feature>
<accession>A0A8J2NN12</accession>
<protein>
    <submittedName>
        <fullName evidence="2">Uncharacterized protein</fullName>
    </submittedName>
</protein>
<evidence type="ECO:0000313" key="2">
    <source>
        <dbReference type="EMBL" id="CAG7674744.1"/>
    </source>
</evidence>
<reference evidence="2" key="1">
    <citation type="submission" date="2021-06" db="EMBL/GenBank/DDBJ databases">
        <authorList>
            <person name="Hodson N. C."/>
            <person name="Mongue J. A."/>
            <person name="Jaron S. K."/>
        </authorList>
    </citation>
    <scope>NUCLEOTIDE SEQUENCE</scope>
</reference>
<dbReference type="EMBL" id="CAJVCH010013291">
    <property type="protein sequence ID" value="CAG7674744.1"/>
    <property type="molecule type" value="Genomic_DNA"/>
</dbReference>
<name>A0A8J2NN12_9HEXA</name>
<gene>
    <name evidence="2" type="ORF">AFUS01_LOCUS2333</name>
</gene>
<comment type="caution">
    <text evidence="2">The sequence shown here is derived from an EMBL/GenBank/DDBJ whole genome shotgun (WGS) entry which is preliminary data.</text>
</comment>